<dbReference type="EMBL" id="JBHSGG010000002">
    <property type="protein sequence ID" value="MFC4726792.1"/>
    <property type="molecule type" value="Genomic_DNA"/>
</dbReference>
<dbReference type="PROSITE" id="PS51257">
    <property type="entry name" value="PROKAR_LIPOPROTEIN"/>
    <property type="match status" value="1"/>
</dbReference>
<name>A0ABV9NEJ9_9GAMM</name>
<protein>
    <recommendedName>
        <fullName evidence="4">Lipoprotein</fullName>
    </recommendedName>
</protein>
<evidence type="ECO:0000256" key="1">
    <source>
        <dbReference type="SAM" id="MobiDB-lite"/>
    </source>
</evidence>
<evidence type="ECO:0000313" key="3">
    <source>
        <dbReference type="Proteomes" id="UP001595892"/>
    </source>
</evidence>
<evidence type="ECO:0000313" key="2">
    <source>
        <dbReference type="EMBL" id="MFC4726792.1"/>
    </source>
</evidence>
<organism evidence="2 3">
    <name type="scientific">Coralloluteibacterium thermophilum</name>
    <dbReference type="NCBI Taxonomy" id="2707049"/>
    <lineage>
        <taxon>Bacteria</taxon>
        <taxon>Pseudomonadati</taxon>
        <taxon>Pseudomonadota</taxon>
        <taxon>Gammaproteobacteria</taxon>
        <taxon>Lysobacterales</taxon>
        <taxon>Lysobacteraceae</taxon>
        <taxon>Coralloluteibacterium</taxon>
    </lineage>
</organism>
<sequence length="87" mass="9021">MPLRTASLAIVLTLLVAACARHDGSLYRQVDGGGPAIPPTTPGADIIEGGIPDPEQTGAPREVRDAQQAEGEDGGLGRRLDQADDDF</sequence>
<keyword evidence="3" id="KW-1185">Reference proteome</keyword>
<feature type="region of interest" description="Disordered" evidence="1">
    <location>
        <begin position="28"/>
        <end position="87"/>
    </location>
</feature>
<comment type="caution">
    <text evidence="2">The sequence shown here is derived from an EMBL/GenBank/DDBJ whole genome shotgun (WGS) entry which is preliminary data.</text>
</comment>
<feature type="compositionally biased region" description="Basic and acidic residues" evidence="1">
    <location>
        <begin position="75"/>
        <end position="87"/>
    </location>
</feature>
<accession>A0ABV9NEJ9</accession>
<dbReference type="RefSeq" id="WP_377002744.1">
    <property type="nucleotide sequence ID" value="NZ_JBHSGG010000002.1"/>
</dbReference>
<proteinExistence type="predicted"/>
<dbReference type="Proteomes" id="UP001595892">
    <property type="component" value="Unassembled WGS sequence"/>
</dbReference>
<evidence type="ECO:0008006" key="4">
    <source>
        <dbReference type="Google" id="ProtNLM"/>
    </source>
</evidence>
<reference evidence="3" key="1">
    <citation type="journal article" date="2019" name="Int. J. Syst. Evol. Microbiol.">
        <title>The Global Catalogue of Microorganisms (GCM) 10K type strain sequencing project: providing services to taxonomists for standard genome sequencing and annotation.</title>
        <authorList>
            <consortium name="The Broad Institute Genomics Platform"/>
            <consortium name="The Broad Institute Genome Sequencing Center for Infectious Disease"/>
            <person name="Wu L."/>
            <person name="Ma J."/>
        </authorList>
    </citation>
    <scope>NUCLEOTIDE SEQUENCE [LARGE SCALE GENOMIC DNA]</scope>
    <source>
        <strain evidence="3">CGMCC 1.13574</strain>
    </source>
</reference>
<gene>
    <name evidence="2" type="ORF">ACFO3Q_01185</name>
</gene>